<dbReference type="Proteomes" id="UP000005064">
    <property type="component" value="Unassembled WGS sequence"/>
</dbReference>
<accession>H0JU82</accession>
<sequence>MTGVFHEKGACFAGEMVEMYRRRGARPGASTASTIAPTVVRAARASAALAAAVHERGLGELLT</sequence>
<dbReference type="AlphaFoldDB" id="H0JU82"/>
<evidence type="ECO:0000313" key="2">
    <source>
        <dbReference type="Proteomes" id="UP000005064"/>
    </source>
</evidence>
<gene>
    <name evidence="1" type="ORF">AK37_16270</name>
</gene>
<proteinExistence type="predicted"/>
<protein>
    <submittedName>
        <fullName evidence="1">Uncharacterized protein</fullName>
    </submittedName>
</protein>
<name>H0JU82_9NOCA</name>
<evidence type="ECO:0000313" key="1">
    <source>
        <dbReference type="EMBL" id="EHK82277.1"/>
    </source>
</evidence>
<comment type="caution">
    <text evidence="1">The sequence shown here is derived from an EMBL/GenBank/DDBJ whole genome shotgun (WGS) entry which is preliminary data.</text>
</comment>
<organism evidence="1 2">
    <name type="scientific">Rhodococcus pyridinivorans AK37</name>
    <dbReference type="NCBI Taxonomy" id="1114960"/>
    <lineage>
        <taxon>Bacteria</taxon>
        <taxon>Bacillati</taxon>
        <taxon>Actinomycetota</taxon>
        <taxon>Actinomycetes</taxon>
        <taxon>Mycobacteriales</taxon>
        <taxon>Nocardiaceae</taxon>
        <taxon>Rhodococcus</taxon>
    </lineage>
</organism>
<reference evidence="1 2" key="1">
    <citation type="submission" date="2011-12" db="EMBL/GenBank/DDBJ databases">
        <authorList>
            <person name="Kriszt B."/>
            <person name="Tancsics A."/>
            <person name="Cserhati M."/>
            <person name="Toth A."/>
            <person name="Nagy I."/>
            <person name="Horvath B."/>
            <person name="Tamura T."/>
            <person name="Kukolya J."/>
            <person name="Szoboszlay S."/>
        </authorList>
    </citation>
    <scope>NUCLEOTIDE SEQUENCE [LARGE SCALE GENOMIC DNA]</scope>
    <source>
        <strain evidence="1 2">AK37</strain>
    </source>
</reference>
<dbReference type="EMBL" id="AHBW01000048">
    <property type="protein sequence ID" value="EHK82277.1"/>
    <property type="molecule type" value="Genomic_DNA"/>
</dbReference>